<protein>
    <submittedName>
        <fullName evidence="1">Uncharacterized protein</fullName>
    </submittedName>
</protein>
<reference evidence="1 2" key="1">
    <citation type="submission" date="2019-08" db="EMBL/GenBank/DDBJ databases">
        <title>Deep-cultivation of Planctomycetes and their phenomic and genomic characterization uncovers novel biology.</title>
        <authorList>
            <person name="Wiegand S."/>
            <person name="Jogler M."/>
            <person name="Boedeker C."/>
            <person name="Pinto D."/>
            <person name="Vollmers J."/>
            <person name="Rivas-Marin E."/>
            <person name="Kohn T."/>
            <person name="Peeters S.H."/>
            <person name="Heuer A."/>
            <person name="Rast P."/>
            <person name="Oberbeckmann S."/>
            <person name="Bunk B."/>
            <person name="Jeske O."/>
            <person name="Meyerdierks A."/>
            <person name="Storesund J.E."/>
            <person name="Kallscheuer N."/>
            <person name="Luecker S."/>
            <person name="Lage O.M."/>
            <person name="Pohl T."/>
            <person name="Merkel B.J."/>
            <person name="Hornburger P."/>
            <person name="Mueller R.-W."/>
            <person name="Bruemmer F."/>
            <person name="Labrenz M."/>
            <person name="Spormann A.M."/>
            <person name="Op Den Camp H."/>
            <person name="Overmann J."/>
            <person name="Amann R."/>
            <person name="Jetten M.S.M."/>
            <person name="Mascher T."/>
            <person name="Medema M.H."/>
            <person name="Devos D.P."/>
            <person name="Kaster A.-K."/>
            <person name="Ovreas L."/>
            <person name="Rohde M."/>
            <person name="Galperin M.Y."/>
            <person name="Jogler C."/>
        </authorList>
    </citation>
    <scope>NUCLEOTIDE SEQUENCE [LARGE SCALE GENOMIC DNA]</scope>
    <source>
        <strain evidence="1 2">LF1</strain>
    </source>
</reference>
<keyword evidence="2" id="KW-1185">Reference proteome</keyword>
<comment type="caution">
    <text evidence="1">The sequence shown here is derived from an EMBL/GenBank/DDBJ whole genome shotgun (WGS) entry which is preliminary data.</text>
</comment>
<dbReference type="Proteomes" id="UP000322699">
    <property type="component" value="Unassembled WGS sequence"/>
</dbReference>
<organism evidence="1 2">
    <name type="scientific">Rubripirellula obstinata</name>
    <dbReference type="NCBI Taxonomy" id="406547"/>
    <lineage>
        <taxon>Bacteria</taxon>
        <taxon>Pseudomonadati</taxon>
        <taxon>Planctomycetota</taxon>
        <taxon>Planctomycetia</taxon>
        <taxon>Pirellulales</taxon>
        <taxon>Pirellulaceae</taxon>
        <taxon>Rubripirellula</taxon>
    </lineage>
</organism>
<accession>A0A5B1CN10</accession>
<name>A0A5B1CN10_9BACT</name>
<dbReference type="EMBL" id="VRLW01000001">
    <property type="protein sequence ID" value="KAA1260654.1"/>
    <property type="molecule type" value="Genomic_DNA"/>
</dbReference>
<evidence type="ECO:0000313" key="2">
    <source>
        <dbReference type="Proteomes" id="UP000322699"/>
    </source>
</evidence>
<proteinExistence type="predicted"/>
<dbReference type="AlphaFoldDB" id="A0A5B1CN10"/>
<evidence type="ECO:0000313" key="1">
    <source>
        <dbReference type="EMBL" id="KAA1260654.1"/>
    </source>
</evidence>
<sequence length="63" mass="7194">MSPFALRKYVRSHFRGAKGDLGKSIVPKFSFFYPHTKSIARSYCKQASEKTTDQIEKVASLPR</sequence>
<gene>
    <name evidence="1" type="ORF">LF1_31940</name>
</gene>